<accession>A0A022XWZ7</accession>
<gene>
    <name evidence="2" type="ORF">H105_03130</name>
</gene>
<dbReference type="HOGENOM" id="CLU_022766_0_0_1"/>
<dbReference type="OrthoDB" id="3469225at2759"/>
<protein>
    <recommendedName>
        <fullName evidence="4">Tachykinin family protein</fullName>
    </recommendedName>
</protein>
<evidence type="ECO:0000313" key="3">
    <source>
        <dbReference type="Proteomes" id="UP000023623"/>
    </source>
</evidence>
<sequence length="620" mass="68802">MAPPKSPIIVPTGFAASPNSSSSSSSGGGTPPAARPRPSPEQSLAHERPSFTFIGQDDEAALKGRKGSDTRKMIRSHVMRDVRRRERIAGLKRVSKKTSKKNEAGASPSPSSTSSSSSLSSLSSLSSTTTATTIAVQSQTDDQEESATDAVAGGRPPPSWVLFTNKDKTKVLYIFNNPLTTAVYQTLDPMDTLKGFEGIGHVVSNLVYYINHCLIPMTFPIEARKETETKKRLAIMRVSALSSSASFFAQMTLSAAHKAIFEQHHSISLAGSDKEEAMLLDPTYYVMKAKCIAEMNRKLQDPDPMKAVDDTAIDIVTGLISATLTLGLFEEARVHWQGMKKIVDFRGGIVRMATQGSRGIGAVLTCDLKAAYTLLSRPIFPLAWEPQALPPEVREKIEPPPNSQLRHLTKTLCANKHLSSKLISLMQEIRHVFFFEIFNRTDASGLSNIEYEMFLMKAHEMEYELLDYPYREPEAEGVSDKDILKENPIESVARLTALSYFNSCFVVSPPEFGTGRAITKHLKDALAKCVVQPLSEQSHEDRSLLAWAAFISISGAWDQTLRKWLVEVLHNIIVLQYWRSWEEVESVMHGYLYAGQLHGHIWRKVWFEAQSFSSICEIDG</sequence>
<feature type="compositionally biased region" description="Low complexity" evidence="1">
    <location>
        <begin position="106"/>
        <end position="123"/>
    </location>
</feature>
<evidence type="ECO:0000313" key="2">
    <source>
        <dbReference type="EMBL" id="EZF75222.1"/>
    </source>
</evidence>
<evidence type="ECO:0000256" key="1">
    <source>
        <dbReference type="SAM" id="MobiDB-lite"/>
    </source>
</evidence>
<reference evidence="2 3" key="1">
    <citation type="submission" date="2014-02" db="EMBL/GenBank/DDBJ databases">
        <title>The Genome Sequence of Trichophyton rubrum (morphotype soudanense) CBS 452.61.</title>
        <authorList>
            <consortium name="The Broad Institute Genomics Platform"/>
            <person name="Cuomo C.A."/>
            <person name="White T.C."/>
            <person name="Graser Y."/>
            <person name="Martinez-Rossi N."/>
            <person name="Heitman J."/>
            <person name="Young S.K."/>
            <person name="Zeng Q."/>
            <person name="Gargeya S."/>
            <person name="Abouelleil A."/>
            <person name="Alvarado L."/>
            <person name="Chapman S.B."/>
            <person name="Gainer-Dewar J."/>
            <person name="Goldberg J."/>
            <person name="Griggs A."/>
            <person name="Gujja S."/>
            <person name="Hansen M."/>
            <person name="Howarth C."/>
            <person name="Imamovic A."/>
            <person name="Larimer J."/>
            <person name="Martinez D."/>
            <person name="Murphy C."/>
            <person name="Pearson M.D."/>
            <person name="Persinoti G."/>
            <person name="Poon T."/>
            <person name="Priest M."/>
            <person name="Roberts A.D."/>
            <person name="Saif S."/>
            <person name="Shea T.D."/>
            <person name="Sykes S.N."/>
            <person name="Wortman J."/>
            <person name="Nusbaum C."/>
            <person name="Birren B."/>
        </authorList>
    </citation>
    <scope>NUCLEOTIDE SEQUENCE [LARGE SCALE GENOMIC DNA]</scope>
    <source>
        <strain evidence="2 3">CBS 452.61</strain>
    </source>
</reference>
<dbReference type="PANTHER" id="PTHR37540">
    <property type="entry name" value="TRANSCRIPTION FACTOR (ACR-2), PUTATIVE-RELATED-RELATED"/>
    <property type="match status" value="1"/>
</dbReference>
<dbReference type="Proteomes" id="UP000023623">
    <property type="component" value="Unassembled WGS sequence"/>
</dbReference>
<evidence type="ECO:0008006" key="4">
    <source>
        <dbReference type="Google" id="ProtNLM"/>
    </source>
</evidence>
<dbReference type="PANTHER" id="PTHR37540:SF5">
    <property type="entry name" value="TRANSCRIPTION FACTOR DOMAIN-CONTAINING PROTEIN"/>
    <property type="match status" value="1"/>
</dbReference>
<feature type="compositionally biased region" description="Low complexity" evidence="1">
    <location>
        <begin position="15"/>
        <end position="25"/>
    </location>
</feature>
<proteinExistence type="predicted"/>
<dbReference type="EMBL" id="KK208814">
    <property type="protein sequence ID" value="EZF75222.1"/>
    <property type="molecule type" value="Genomic_DNA"/>
</dbReference>
<organism evidence="2 3">
    <name type="scientific">Trichophyton soudanense CBS 452.61</name>
    <dbReference type="NCBI Taxonomy" id="1215331"/>
    <lineage>
        <taxon>Eukaryota</taxon>
        <taxon>Fungi</taxon>
        <taxon>Dikarya</taxon>
        <taxon>Ascomycota</taxon>
        <taxon>Pezizomycotina</taxon>
        <taxon>Eurotiomycetes</taxon>
        <taxon>Eurotiomycetidae</taxon>
        <taxon>Onygenales</taxon>
        <taxon>Arthrodermataceae</taxon>
        <taxon>Trichophyton</taxon>
    </lineage>
</organism>
<keyword evidence="3" id="KW-1185">Reference proteome</keyword>
<dbReference type="AlphaFoldDB" id="A0A022XWZ7"/>
<feature type="region of interest" description="Disordered" evidence="1">
    <location>
        <begin position="1"/>
        <end position="123"/>
    </location>
</feature>
<feature type="compositionally biased region" description="Basic and acidic residues" evidence="1">
    <location>
        <begin position="60"/>
        <end position="89"/>
    </location>
</feature>
<name>A0A022XWZ7_TRISD</name>